<accession>A0ABY6ZBP3</accession>
<protein>
    <submittedName>
        <fullName evidence="1">Uncharacterized protein</fullName>
    </submittedName>
</protein>
<name>A0ABY6ZBP3_9BACL</name>
<sequence>MKFIIEIDGAPKVAEFFMSQAMKKERPKTSERLKDVLARKNR</sequence>
<evidence type="ECO:0000313" key="2">
    <source>
        <dbReference type="Proteomes" id="UP001164761"/>
    </source>
</evidence>
<organism evidence="1 2">
    <name type="scientific">Alicyclobacillus fastidiosus</name>
    <dbReference type="NCBI Taxonomy" id="392011"/>
    <lineage>
        <taxon>Bacteria</taxon>
        <taxon>Bacillati</taxon>
        <taxon>Bacillota</taxon>
        <taxon>Bacilli</taxon>
        <taxon>Bacillales</taxon>
        <taxon>Alicyclobacillaceae</taxon>
        <taxon>Alicyclobacillus</taxon>
    </lineage>
</organism>
<dbReference type="EMBL" id="CP104067">
    <property type="protein sequence ID" value="WAH40269.1"/>
    <property type="molecule type" value="Genomic_DNA"/>
</dbReference>
<proteinExistence type="predicted"/>
<gene>
    <name evidence="1" type="ORF">NZD89_18070</name>
</gene>
<keyword evidence="2" id="KW-1185">Reference proteome</keyword>
<evidence type="ECO:0000313" key="1">
    <source>
        <dbReference type="EMBL" id="WAH40269.1"/>
    </source>
</evidence>
<dbReference type="Proteomes" id="UP001164761">
    <property type="component" value="Chromosome"/>
</dbReference>
<dbReference type="RefSeq" id="WP_268004166.1">
    <property type="nucleotide sequence ID" value="NZ_BSUT01000001.1"/>
</dbReference>
<reference evidence="1" key="1">
    <citation type="submission" date="2022-08" db="EMBL/GenBank/DDBJ databases">
        <title>Alicyclobacillus fastidiosus DSM 17978, complete genome.</title>
        <authorList>
            <person name="Wang Q."/>
            <person name="Cai R."/>
            <person name="Wang Z."/>
        </authorList>
    </citation>
    <scope>NUCLEOTIDE SEQUENCE</scope>
    <source>
        <strain evidence="1">DSM 17978</strain>
    </source>
</reference>